<sequence length="29" mass="3510">MSDMLPKLFFEHFSNTSFIAEKNREIETF</sequence>
<dbReference type="EMBL" id="QGTW01000010">
    <property type="protein sequence ID" value="PWW26657.1"/>
    <property type="molecule type" value="Genomic_DNA"/>
</dbReference>
<name>A0A2V2ZRN3_9BACI</name>
<evidence type="ECO:0000313" key="2">
    <source>
        <dbReference type="Proteomes" id="UP000247150"/>
    </source>
</evidence>
<evidence type="ECO:0000313" key="1">
    <source>
        <dbReference type="EMBL" id="PWW26657.1"/>
    </source>
</evidence>
<comment type="caution">
    <text evidence="1">The sequence shown here is derived from an EMBL/GenBank/DDBJ whole genome shotgun (WGS) entry which is preliminary data.</text>
</comment>
<organism evidence="1 2">
    <name type="scientific">Cytobacillus oceanisediminis</name>
    <dbReference type="NCBI Taxonomy" id="665099"/>
    <lineage>
        <taxon>Bacteria</taxon>
        <taxon>Bacillati</taxon>
        <taxon>Bacillota</taxon>
        <taxon>Bacilli</taxon>
        <taxon>Bacillales</taxon>
        <taxon>Bacillaceae</taxon>
        <taxon>Cytobacillus</taxon>
    </lineage>
</organism>
<proteinExistence type="predicted"/>
<protein>
    <submittedName>
        <fullName evidence="1">Uncharacterized protein</fullName>
    </submittedName>
</protein>
<reference evidence="1 2" key="1">
    <citation type="submission" date="2018-05" db="EMBL/GenBank/DDBJ databases">
        <title>Freshwater and sediment microbial communities from various areas in North America, analyzing microbe dynamics in response to fracking.</title>
        <authorList>
            <person name="Lamendella R."/>
        </authorList>
    </citation>
    <scope>NUCLEOTIDE SEQUENCE [LARGE SCALE GENOMIC DNA]</scope>
    <source>
        <strain evidence="1 2">15_TX</strain>
    </source>
</reference>
<dbReference type="AlphaFoldDB" id="A0A2V2ZRN3"/>
<accession>A0A2V2ZRN3</accession>
<dbReference type="Proteomes" id="UP000247150">
    <property type="component" value="Unassembled WGS sequence"/>
</dbReference>
<gene>
    <name evidence="1" type="ORF">DFO73_110231</name>
</gene>